<evidence type="ECO:0000313" key="2">
    <source>
        <dbReference type="Proteomes" id="UP001358586"/>
    </source>
</evidence>
<protein>
    <submittedName>
        <fullName evidence="1">Uncharacterized protein</fullName>
    </submittedName>
</protein>
<name>A0ABR0N389_GOSAR</name>
<dbReference type="InterPro" id="IPR040256">
    <property type="entry name" value="At4g02000-like"/>
</dbReference>
<dbReference type="PANTHER" id="PTHR31286">
    <property type="entry name" value="GLYCINE-RICH CELL WALL STRUCTURAL PROTEIN 1.8-LIKE"/>
    <property type="match status" value="1"/>
</dbReference>
<proteinExistence type="predicted"/>
<reference evidence="1 2" key="1">
    <citation type="submission" date="2023-03" db="EMBL/GenBank/DDBJ databases">
        <title>WGS of Gossypium arboreum.</title>
        <authorList>
            <person name="Yu D."/>
        </authorList>
    </citation>
    <scope>NUCLEOTIDE SEQUENCE [LARGE SCALE GENOMIC DNA]</scope>
    <source>
        <tissue evidence="1">Leaf</tissue>
    </source>
</reference>
<organism evidence="1 2">
    <name type="scientific">Gossypium arboreum</name>
    <name type="common">Tree cotton</name>
    <name type="synonym">Gossypium nanking</name>
    <dbReference type="NCBI Taxonomy" id="29729"/>
    <lineage>
        <taxon>Eukaryota</taxon>
        <taxon>Viridiplantae</taxon>
        <taxon>Streptophyta</taxon>
        <taxon>Embryophyta</taxon>
        <taxon>Tracheophyta</taxon>
        <taxon>Spermatophyta</taxon>
        <taxon>Magnoliopsida</taxon>
        <taxon>eudicotyledons</taxon>
        <taxon>Gunneridae</taxon>
        <taxon>Pentapetalae</taxon>
        <taxon>rosids</taxon>
        <taxon>malvids</taxon>
        <taxon>Malvales</taxon>
        <taxon>Malvaceae</taxon>
        <taxon>Malvoideae</taxon>
        <taxon>Gossypium</taxon>
    </lineage>
</organism>
<gene>
    <name evidence="1" type="ORF">PVK06_039561</name>
</gene>
<dbReference type="PANTHER" id="PTHR31286:SF99">
    <property type="entry name" value="DUF4283 DOMAIN-CONTAINING PROTEIN"/>
    <property type="match status" value="1"/>
</dbReference>
<evidence type="ECO:0000313" key="1">
    <source>
        <dbReference type="EMBL" id="KAK5785019.1"/>
    </source>
</evidence>
<accession>A0ABR0N389</accession>
<dbReference type="Proteomes" id="UP001358586">
    <property type="component" value="Chromosome 11"/>
</dbReference>
<dbReference type="EMBL" id="JARKNE010000011">
    <property type="protein sequence ID" value="KAK5785019.1"/>
    <property type="molecule type" value="Genomic_DNA"/>
</dbReference>
<sequence length="103" mass="11969">MVKLDVHTDCARKGRFEQLTVCVDLRKPLVAMVRINGFLQRVEYETLPNICFKYGLYGYRADLCSIVKMISSIFDSDYISLVMEKSGLERRVEEPFGHWMVAK</sequence>
<keyword evidence="2" id="KW-1185">Reference proteome</keyword>
<comment type="caution">
    <text evidence="1">The sequence shown here is derived from an EMBL/GenBank/DDBJ whole genome shotgun (WGS) entry which is preliminary data.</text>
</comment>